<dbReference type="EMBL" id="JACXVP010000007">
    <property type="protein sequence ID" value="KAG5595150.1"/>
    <property type="molecule type" value="Genomic_DNA"/>
</dbReference>
<evidence type="ECO:0008006" key="4">
    <source>
        <dbReference type="Google" id="ProtNLM"/>
    </source>
</evidence>
<proteinExistence type="predicted"/>
<sequence length="105" mass="11828">MILKMGHLAHSADMRANRLEKFVPLMIEEETSEVTTLKAEVVGLRKDLDYLKSSDFTSLLETTDDMDTPETSEISPATTGDVHRDDKAVDESDAETNEEQIEIRE</sequence>
<feature type="region of interest" description="Disordered" evidence="1">
    <location>
        <begin position="61"/>
        <end position="105"/>
    </location>
</feature>
<dbReference type="Proteomes" id="UP000824120">
    <property type="component" value="Chromosome 7"/>
</dbReference>
<keyword evidence="3" id="KW-1185">Reference proteome</keyword>
<feature type="compositionally biased region" description="Basic and acidic residues" evidence="1">
    <location>
        <begin position="81"/>
        <end position="90"/>
    </location>
</feature>
<organism evidence="2 3">
    <name type="scientific">Solanum commersonii</name>
    <name type="common">Commerson's wild potato</name>
    <name type="synonym">Commerson's nightshade</name>
    <dbReference type="NCBI Taxonomy" id="4109"/>
    <lineage>
        <taxon>Eukaryota</taxon>
        <taxon>Viridiplantae</taxon>
        <taxon>Streptophyta</taxon>
        <taxon>Embryophyta</taxon>
        <taxon>Tracheophyta</taxon>
        <taxon>Spermatophyta</taxon>
        <taxon>Magnoliopsida</taxon>
        <taxon>eudicotyledons</taxon>
        <taxon>Gunneridae</taxon>
        <taxon>Pentapetalae</taxon>
        <taxon>asterids</taxon>
        <taxon>lamiids</taxon>
        <taxon>Solanales</taxon>
        <taxon>Solanaceae</taxon>
        <taxon>Solanoideae</taxon>
        <taxon>Solaneae</taxon>
        <taxon>Solanum</taxon>
    </lineage>
</organism>
<accession>A0A9J5Y7Z9</accession>
<gene>
    <name evidence="2" type="ORF">H5410_036382</name>
</gene>
<evidence type="ECO:0000313" key="2">
    <source>
        <dbReference type="EMBL" id="KAG5595150.1"/>
    </source>
</evidence>
<dbReference type="AlphaFoldDB" id="A0A9J5Y7Z9"/>
<name>A0A9J5Y7Z9_SOLCO</name>
<protein>
    <recommendedName>
        <fullName evidence="4">Polyprotein protein</fullName>
    </recommendedName>
</protein>
<evidence type="ECO:0000256" key="1">
    <source>
        <dbReference type="SAM" id="MobiDB-lite"/>
    </source>
</evidence>
<feature type="compositionally biased region" description="Acidic residues" evidence="1">
    <location>
        <begin position="91"/>
        <end position="105"/>
    </location>
</feature>
<evidence type="ECO:0000313" key="3">
    <source>
        <dbReference type="Proteomes" id="UP000824120"/>
    </source>
</evidence>
<reference evidence="2 3" key="1">
    <citation type="submission" date="2020-09" db="EMBL/GenBank/DDBJ databases">
        <title>De no assembly of potato wild relative species, Solanum commersonii.</title>
        <authorList>
            <person name="Cho K."/>
        </authorList>
    </citation>
    <scope>NUCLEOTIDE SEQUENCE [LARGE SCALE GENOMIC DNA]</scope>
    <source>
        <strain evidence="2">LZ3.2</strain>
        <tissue evidence="2">Leaf</tissue>
    </source>
</reference>
<comment type="caution">
    <text evidence="2">The sequence shown here is derived from an EMBL/GenBank/DDBJ whole genome shotgun (WGS) entry which is preliminary data.</text>
</comment>